<reference evidence="2 3" key="1">
    <citation type="submission" date="2013-02" db="EMBL/GenBank/DDBJ databases">
        <title>The Genome Annotation of Plasmodium falciparum MaliPS096_E11.</title>
        <authorList>
            <consortium name="The Broad Institute Genome Sequencing Platform"/>
            <consortium name="The Broad Institute Genome Sequencing Center for Infectious Disease"/>
            <person name="Neafsey D."/>
            <person name="Hoffman S."/>
            <person name="Volkman S."/>
            <person name="Rosenthal P."/>
            <person name="Walker B."/>
            <person name="Young S.K."/>
            <person name="Zeng Q."/>
            <person name="Gargeya S."/>
            <person name="Fitzgerald M."/>
            <person name="Haas B."/>
            <person name="Abouelleil A."/>
            <person name="Allen A.W."/>
            <person name="Alvarado L."/>
            <person name="Arachchi H.M."/>
            <person name="Berlin A.M."/>
            <person name="Chapman S.B."/>
            <person name="Gainer-Dewar J."/>
            <person name="Goldberg J."/>
            <person name="Griggs A."/>
            <person name="Gujja S."/>
            <person name="Hansen M."/>
            <person name="Howarth C."/>
            <person name="Imamovic A."/>
            <person name="Ireland A."/>
            <person name="Larimer J."/>
            <person name="McCowan C."/>
            <person name="Murphy C."/>
            <person name="Pearson M."/>
            <person name="Poon T.W."/>
            <person name="Priest M."/>
            <person name="Roberts A."/>
            <person name="Saif S."/>
            <person name="Shea T."/>
            <person name="Sisk P."/>
            <person name="Sykes S."/>
            <person name="Wortman J."/>
            <person name="Nusbaum C."/>
            <person name="Birren B."/>
        </authorList>
    </citation>
    <scope>NUCLEOTIDE SEQUENCE [LARGE SCALE GENOMIC DNA]</scope>
    <source>
        <strain evidence="2 3">MaliPS096_E11</strain>
    </source>
</reference>
<sequence length="74" mass="8767">MNTHISTIGLITKNIYLNICIIVALAFYNFYTYEKYYTMEEKEKEKKKKKYEIICVNSAFFLLCTIVSFTCVNL</sequence>
<reference evidence="2 3" key="2">
    <citation type="submission" date="2013-02" db="EMBL/GenBank/DDBJ databases">
        <title>The Genome Sequence of Plasmodium falciparum MaliPS096_E11.</title>
        <authorList>
            <consortium name="The Broad Institute Genome Sequencing Platform"/>
            <consortium name="The Broad Institute Genome Sequencing Center for Infectious Disease"/>
            <person name="Neafsey D."/>
            <person name="Cheeseman I."/>
            <person name="Volkman S."/>
            <person name="Adams J."/>
            <person name="Walker B."/>
            <person name="Young S.K."/>
            <person name="Zeng Q."/>
            <person name="Gargeya S."/>
            <person name="Fitzgerald M."/>
            <person name="Haas B."/>
            <person name="Abouelleil A."/>
            <person name="Alvarado L."/>
            <person name="Arachchi H.M."/>
            <person name="Berlin A.M."/>
            <person name="Chapman S.B."/>
            <person name="Dewar J."/>
            <person name="Goldberg J."/>
            <person name="Griggs A."/>
            <person name="Gujja S."/>
            <person name="Hansen M."/>
            <person name="Howarth C."/>
            <person name="Imamovic A."/>
            <person name="Larimer J."/>
            <person name="McCowan C."/>
            <person name="Murphy C."/>
            <person name="Neiman D."/>
            <person name="Pearson M."/>
            <person name="Priest M."/>
            <person name="Roberts A."/>
            <person name="Saif S."/>
            <person name="Shea T."/>
            <person name="Sisk P."/>
            <person name="Sykes S."/>
            <person name="Wortman J."/>
            <person name="Nusbaum C."/>
            <person name="Birren B."/>
        </authorList>
    </citation>
    <scope>NUCLEOTIDE SEQUENCE [LARGE SCALE GENOMIC DNA]</scope>
    <source>
        <strain evidence="2 3">MaliPS096_E11</strain>
    </source>
</reference>
<evidence type="ECO:0000313" key="3">
    <source>
        <dbReference type="Proteomes" id="UP000030699"/>
    </source>
</evidence>
<evidence type="ECO:0000256" key="1">
    <source>
        <dbReference type="SAM" id="Phobius"/>
    </source>
</evidence>
<feature type="transmembrane region" description="Helical" evidence="1">
    <location>
        <begin position="51"/>
        <end position="70"/>
    </location>
</feature>
<dbReference type="Proteomes" id="UP000030699">
    <property type="component" value="Unassembled WGS sequence"/>
</dbReference>
<keyword evidence="1" id="KW-1133">Transmembrane helix</keyword>
<dbReference type="EMBL" id="KI925533">
    <property type="protein sequence ID" value="ETW50000.1"/>
    <property type="molecule type" value="Genomic_DNA"/>
</dbReference>
<proteinExistence type="predicted"/>
<name>A0A024WTG2_PLAFA</name>
<gene>
    <name evidence="2" type="ORF">PFMALIP_01968</name>
</gene>
<protein>
    <submittedName>
        <fullName evidence="2">Uncharacterized protein</fullName>
    </submittedName>
</protein>
<keyword evidence="1" id="KW-0472">Membrane</keyword>
<feature type="transmembrane region" description="Helical" evidence="1">
    <location>
        <begin position="15"/>
        <end position="31"/>
    </location>
</feature>
<accession>A0A024WTG2</accession>
<organism evidence="2 3">
    <name type="scientific">Plasmodium falciparum MaliPS096_E11</name>
    <dbReference type="NCBI Taxonomy" id="1036727"/>
    <lineage>
        <taxon>Eukaryota</taxon>
        <taxon>Sar</taxon>
        <taxon>Alveolata</taxon>
        <taxon>Apicomplexa</taxon>
        <taxon>Aconoidasida</taxon>
        <taxon>Haemosporida</taxon>
        <taxon>Plasmodiidae</taxon>
        <taxon>Plasmodium</taxon>
        <taxon>Plasmodium (Laverania)</taxon>
    </lineage>
</organism>
<dbReference type="AlphaFoldDB" id="A0A024WTG2"/>
<keyword evidence="1" id="KW-0812">Transmembrane</keyword>
<evidence type="ECO:0000313" key="2">
    <source>
        <dbReference type="EMBL" id="ETW50000.1"/>
    </source>
</evidence>